<dbReference type="EMBL" id="WMBR01000001">
    <property type="protein sequence ID" value="MXP20908.1"/>
    <property type="molecule type" value="Genomic_DNA"/>
</dbReference>
<comment type="catalytic activity">
    <reaction evidence="1">
        <text>ATP + protein L-histidine = ADP + protein N-phospho-L-histidine.</text>
        <dbReference type="EC" id="2.7.13.3"/>
    </reaction>
</comment>
<keyword evidence="9" id="KW-0812">Transmembrane</keyword>
<evidence type="ECO:0000256" key="5">
    <source>
        <dbReference type="ARBA" id="ARBA00022741"/>
    </source>
</evidence>
<evidence type="ECO:0000256" key="2">
    <source>
        <dbReference type="ARBA" id="ARBA00012438"/>
    </source>
</evidence>
<dbReference type="PANTHER" id="PTHR24421">
    <property type="entry name" value="NITRATE/NITRITE SENSOR PROTEIN NARX-RELATED"/>
    <property type="match status" value="1"/>
</dbReference>
<dbReference type="CDD" id="cd16917">
    <property type="entry name" value="HATPase_UhpB-NarQ-NarX-like"/>
    <property type="match status" value="1"/>
</dbReference>
<dbReference type="SUPFAM" id="SSF55874">
    <property type="entry name" value="ATPase domain of HSP90 chaperone/DNA topoisomerase II/histidine kinase"/>
    <property type="match status" value="1"/>
</dbReference>
<keyword evidence="9" id="KW-1133">Transmembrane helix</keyword>
<keyword evidence="6 11" id="KW-0418">Kinase</keyword>
<evidence type="ECO:0000256" key="4">
    <source>
        <dbReference type="ARBA" id="ARBA00022679"/>
    </source>
</evidence>
<proteinExistence type="predicted"/>
<sequence>MFRGVRSLSGRVATLVAREIAEHPAARDPAVQRYVRSPMNWFFLFAATVLFAVSWPTLSLTHSIPAYAQPVVAAFASFPLAFAFSAPVAGWAVSVVSAQLIGLLVPTVNGWPWSIQVTHIISLVVLTFAACLRCPLRWIPVVWISTSIVFVLGAPADARAGWAFGLAFGAVVIGLIRILASSRRQLAASTEQKQVVESQKAILQERTRIARDLHDVVAHRMSVVVVMAQTARYRLADVSDEAAAEFEAIAVSARASLDEVRQMLGVLRTDGESPAAPNPGLDDLPSLVGQTRLTGATVDLVDSVVHEKISATAGVVIYRIVQESLANATRHAPGSSVEITVLPAHAGVTEVCARNTAPTAEPVCLPGVGAGIVGMTERAAAVGGVLTAEPTADGGFQVRALIPDNAGHRVDAVGSAVGVSE</sequence>
<keyword evidence="7" id="KW-0067">ATP-binding</keyword>
<dbReference type="GO" id="GO:0005524">
    <property type="term" value="F:ATP binding"/>
    <property type="evidence" value="ECO:0007669"/>
    <property type="project" value="UniProtKB-KW"/>
</dbReference>
<dbReference type="InterPro" id="IPR036890">
    <property type="entry name" value="HATPase_C_sf"/>
</dbReference>
<dbReference type="InterPro" id="IPR050482">
    <property type="entry name" value="Sensor_HK_TwoCompSys"/>
</dbReference>
<dbReference type="InterPro" id="IPR011712">
    <property type="entry name" value="Sig_transdc_His_kin_sub3_dim/P"/>
</dbReference>
<evidence type="ECO:0000259" key="10">
    <source>
        <dbReference type="Pfam" id="PF07730"/>
    </source>
</evidence>
<comment type="caution">
    <text evidence="11">The sequence shown here is derived from an EMBL/GenBank/DDBJ whole genome shotgun (WGS) entry which is preliminary data.</text>
</comment>
<evidence type="ECO:0000256" key="3">
    <source>
        <dbReference type="ARBA" id="ARBA00022553"/>
    </source>
</evidence>
<keyword evidence="4" id="KW-0808">Transferase</keyword>
<keyword evidence="12" id="KW-1185">Reference proteome</keyword>
<keyword evidence="9" id="KW-0472">Membrane</keyword>
<dbReference type="PANTHER" id="PTHR24421:SF10">
    <property type="entry name" value="NITRATE_NITRITE SENSOR PROTEIN NARQ"/>
    <property type="match status" value="1"/>
</dbReference>
<dbReference type="AlphaFoldDB" id="A0A6L7GQU0"/>
<evidence type="ECO:0000256" key="8">
    <source>
        <dbReference type="ARBA" id="ARBA00023012"/>
    </source>
</evidence>
<evidence type="ECO:0000313" key="11">
    <source>
        <dbReference type="EMBL" id="MXP20908.1"/>
    </source>
</evidence>
<accession>A0A6L7GQU0</accession>
<evidence type="ECO:0000313" key="12">
    <source>
        <dbReference type="Proteomes" id="UP000475545"/>
    </source>
</evidence>
<dbReference type="Proteomes" id="UP000475545">
    <property type="component" value="Unassembled WGS sequence"/>
</dbReference>
<keyword evidence="3" id="KW-0597">Phosphoprotein</keyword>
<evidence type="ECO:0000256" key="1">
    <source>
        <dbReference type="ARBA" id="ARBA00000085"/>
    </source>
</evidence>
<dbReference type="EC" id="2.7.13.3" evidence="2"/>
<evidence type="ECO:0000256" key="9">
    <source>
        <dbReference type="SAM" id="Phobius"/>
    </source>
</evidence>
<dbReference type="Gene3D" id="1.20.5.1930">
    <property type="match status" value="1"/>
</dbReference>
<organism evidence="11 12">
    <name type="scientific">Gordonia mangrovi</name>
    <dbReference type="NCBI Taxonomy" id="2665643"/>
    <lineage>
        <taxon>Bacteria</taxon>
        <taxon>Bacillati</taxon>
        <taxon>Actinomycetota</taxon>
        <taxon>Actinomycetes</taxon>
        <taxon>Mycobacteriales</taxon>
        <taxon>Gordoniaceae</taxon>
        <taxon>Gordonia</taxon>
    </lineage>
</organism>
<keyword evidence="8" id="KW-0902">Two-component regulatory system</keyword>
<name>A0A6L7GQU0_9ACTN</name>
<feature type="transmembrane region" description="Helical" evidence="9">
    <location>
        <begin position="72"/>
        <end position="93"/>
    </location>
</feature>
<dbReference type="GO" id="GO:0016020">
    <property type="term" value="C:membrane"/>
    <property type="evidence" value="ECO:0007669"/>
    <property type="project" value="InterPro"/>
</dbReference>
<feature type="transmembrane region" description="Helical" evidence="9">
    <location>
        <begin position="41"/>
        <end position="60"/>
    </location>
</feature>
<gene>
    <name evidence="11" type="ORF">GIY30_06000</name>
</gene>
<evidence type="ECO:0000256" key="7">
    <source>
        <dbReference type="ARBA" id="ARBA00022840"/>
    </source>
</evidence>
<dbReference type="Pfam" id="PF07730">
    <property type="entry name" value="HisKA_3"/>
    <property type="match status" value="1"/>
</dbReference>
<feature type="transmembrane region" description="Helical" evidence="9">
    <location>
        <begin position="162"/>
        <end position="180"/>
    </location>
</feature>
<reference evidence="11 12" key="1">
    <citation type="submission" date="2019-11" db="EMBL/GenBank/DDBJ databases">
        <title>Gordonia sp. nov., a novel actinobacterium isolated from mangrove soil in Hainan.</title>
        <authorList>
            <person name="Huang X."/>
            <person name="Xie Y."/>
            <person name="Chu X."/>
            <person name="Xiao K."/>
        </authorList>
    </citation>
    <scope>NUCLEOTIDE SEQUENCE [LARGE SCALE GENOMIC DNA]</scope>
    <source>
        <strain evidence="11 12">HNM0687</strain>
    </source>
</reference>
<feature type="transmembrane region" description="Helical" evidence="9">
    <location>
        <begin position="113"/>
        <end position="131"/>
    </location>
</feature>
<feature type="domain" description="Signal transduction histidine kinase subgroup 3 dimerisation and phosphoacceptor" evidence="10">
    <location>
        <begin position="205"/>
        <end position="270"/>
    </location>
</feature>
<keyword evidence="5" id="KW-0547">Nucleotide-binding</keyword>
<feature type="transmembrane region" description="Helical" evidence="9">
    <location>
        <begin position="138"/>
        <end position="156"/>
    </location>
</feature>
<dbReference type="GO" id="GO:0000155">
    <property type="term" value="F:phosphorelay sensor kinase activity"/>
    <property type="evidence" value="ECO:0007669"/>
    <property type="project" value="InterPro"/>
</dbReference>
<dbReference type="Gene3D" id="3.30.565.10">
    <property type="entry name" value="Histidine kinase-like ATPase, C-terminal domain"/>
    <property type="match status" value="1"/>
</dbReference>
<evidence type="ECO:0000256" key="6">
    <source>
        <dbReference type="ARBA" id="ARBA00022777"/>
    </source>
</evidence>
<dbReference type="GO" id="GO:0046983">
    <property type="term" value="F:protein dimerization activity"/>
    <property type="evidence" value="ECO:0007669"/>
    <property type="project" value="InterPro"/>
</dbReference>
<protein>
    <recommendedName>
        <fullName evidence="2">histidine kinase</fullName>
        <ecNumber evidence="2">2.7.13.3</ecNumber>
    </recommendedName>
</protein>